<name>Q1PVD1_KUEST</name>
<dbReference type="EMBL" id="CT573073">
    <property type="protein sequence ID" value="CAJ71193.1"/>
    <property type="molecule type" value="Genomic_DNA"/>
</dbReference>
<gene>
    <name evidence="1" type="ORF">kustc0448</name>
</gene>
<accession>Q1PVD1</accession>
<evidence type="ECO:0000313" key="1">
    <source>
        <dbReference type="EMBL" id="CAJ71193.1"/>
    </source>
</evidence>
<organism evidence="1">
    <name type="scientific">Kuenenia stuttgartiensis</name>
    <dbReference type="NCBI Taxonomy" id="174633"/>
    <lineage>
        <taxon>Bacteria</taxon>
        <taxon>Pseudomonadati</taxon>
        <taxon>Planctomycetota</taxon>
        <taxon>Candidatus Brocadiia</taxon>
        <taxon>Candidatus Brocadiales</taxon>
        <taxon>Candidatus Brocadiaceae</taxon>
        <taxon>Candidatus Kuenenia</taxon>
    </lineage>
</organism>
<proteinExistence type="predicted"/>
<dbReference type="AlphaFoldDB" id="Q1PVD1"/>
<reference evidence="1" key="2">
    <citation type="submission" date="2006-01" db="EMBL/GenBank/DDBJ databases">
        <authorList>
            <person name="Genoscope"/>
        </authorList>
    </citation>
    <scope>NUCLEOTIDE SEQUENCE</scope>
</reference>
<sequence length="58" mass="6684">MQVKLNDCSVNNISKITLVFFTEQPGIIKNSTVISLENTQKNVFLPGNYFFEYNLVLR</sequence>
<protein>
    <submittedName>
        <fullName evidence="1">Uncharacterized protein</fullName>
    </submittedName>
</protein>
<reference evidence="1" key="1">
    <citation type="journal article" date="2006" name="Nature">
        <title>Deciphering the evolution and metabolism of an anammox bacterium from a community genome.</title>
        <authorList>
            <person name="Strous M."/>
            <person name="Pelletier E."/>
            <person name="Mangenot S."/>
            <person name="Rattei T."/>
            <person name="Lehner A."/>
            <person name="Taylor M.W."/>
            <person name="Horn M."/>
            <person name="Daims H."/>
            <person name="Bartol-Mavel D."/>
            <person name="Wincker P."/>
            <person name="Barbe V."/>
            <person name="Fonknechten N."/>
            <person name="Vallenet D."/>
            <person name="Segurens B."/>
            <person name="Schenowitz-Truong C."/>
            <person name="Medigue C."/>
            <person name="Collingro A."/>
            <person name="Snel B."/>
            <person name="Dutilh B.E."/>
            <person name="OpDenCamp H.J.M."/>
            <person name="vanDerDrift C."/>
            <person name="Cirpus I."/>
            <person name="vanDePas-Schoonen K.T."/>
            <person name="Harhangi H.R."/>
            <person name="vanNiftrik L."/>
            <person name="Schmid M."/>
            <person name="Keltjens J."/>
            <person name="vanDeVossenberg J."/>
            <person name="Kartal B."/>
            <person name="Meier H."/>
            <person name="Frishman D."/>
            <person name="Huynen M.A."/>
            <person name="Mewes H."/>
            <person name="Weissenbach J."/>
            <person name="Jetten M.S.M."/>
            <person name="Wagner M."/>
            <person name="LePaslier D."/>
        </authorList>
    </citation>
    <scope>NUCLEOTIDE SEQUENCE</scope>
</reference>